<sequence length="437" mass="48805">MSKVFISHSARGDTYATEVRLQVVHGLRERGYDVLVDADGLLPGEKWYPRLYEWLLECQAAVVLLNRAALASDWVHREVDILMWRHHFNRSFFVLPAPVGDVTPEDMRGARFEDLMSLQLVQRVTGTAEKELPDPVDAAAAIVRAFPPLPPASDDDDPVQRWAEDITAQLSQVRTMSRLASMGRALGLHDRHLAGAPVSDVSCGFLAAQMLHTHDAVRLRNAVAEIARHMDSTALDQLVHLVLPVWIDPTSARRVLPGDEGDAPRTVVLNVRNPDTGEYYLGRAFCMDHSRYTPIVVMAPPPGEEDPEEELRYLCERTIRARFGMTNREPLASAPQLPDCDTYVVIFAEHCSLDEAERVVDWLHGQIPWLHILLIPRDELADDDPRPGRLAEASLLVPEFGADDERIAIRVAYGMLNDWGHGRGGDDGRPGRTKGRG</sequence>
<dbReference type="InterPro" id="IPR000157">
    <property type="entry name" value="TIR_dom"/>
</dbReference>
<dbReference type="PROSITE" id="PS50104">
    <property type="entry name" value="TIR"/>
    <property type="match status" value="1"/>
</dbReference>
<protein>
    <recommendedName>
        <fullName evidence="1">TIR domain-containing protein</fullName>
    </recommendedName>
</protein>
<organism evidence="2 3">
    <name type="scientific">Streptomyces turgidiscabies</name>
    <dbReference type="NCBI Taxonomy" id="85558"/>
    <lineage>
        <taxon>Bacteria</taxon>
        <taxon>Bacillati</taxon>
        <taxon>Actinomycetota</taxon>
        <taxon>Actinomycetes</taxon>
        <taxon>Kitasatosporales</taxon>
        <taxon>Streptomycetaceae</taxon>
        <taxon>Streptomyces</taxon>
    </lineage>
</organism>
<dbReference type="Proteomes" id="UP001223072">
    <property type="component" value="Unassembled WGS sequence"/>
</dbReference>
<dbReference type="Gene3D" id="3.40.50.10140">
    <property type="entry name" value="Toll/interleukin-1 receptor homology (TIR) domain"/>
    <property type="match status" value="1"/>
</dbReference>
<evidence type="ECO:0000313" key="2">
    <source>
        <dbReference type="EMBL" id="MDQ0937433.1"/>
    </source>
</evidence>
<proteinExistence type="predicted"/>
<dbReference type="SUPFAM" id="SSF52200">
    <property type="entry name" value="Toll/Interleukin receptor TIR domain"/>
    <property type="match status" value="1"/>
</dbReference>
<evidence type="ECO:0000259" key="1">
    <source>
        <dbReference type="PROSITE" id="PS50104"/>
    </source>
</evidence>
<feature type="domain" description="TIR" evidence="1">
    <location>
        <begin position="1"/>
        <end position="170"/>
    </location>
</feature>
<dbReference type="Pfam" id="PF13676">
    <property type="entry name" value="TIR_2"/>
    <property type="match status" value="1"/>
</dbReference>
<reference evidence="2 3" key="1">
    <citation type="submission" date="2023-07" db="EMBL/GenBank/DDBJ databases">
        <title>Comparative genomics of wheat-associated soil bacteria to identify genetic determinants of phenazine resistance.</title>
        <authorList>
            <person name="Mouncey N."/>
        </authorList>
    </citation>
    <scope>NUCLEOTIDE SEQUENCE [LARGE SCALE GENOMIC DNA]</scope>
    <source>
        <strain evidence="2 3">W2I16</strain>
    </source>
</reference>
<dbReference type="EMBL" id="JAUSZS010000008">
    <property type="protein sequence ID" value="MDQ0937433.1"/>
    <property type="molecule type" value="Genomic_DNA"/>
</dbReference>
<gene>
    <name evidence="2" type="ORF">QFZ49_007408</name>
</gene>
<accession>A0ABU0RZK3</accession>
<evidence type="ECO:0000313" key="3">
    <source>
        <dbReference type="Proteomes" id="UP001223072"/>
    </source>
</evidence>
<comment type="caution">
    <text evidence="2">The sequence shown here is derived from an EMBL/GenBank/DDBJ whole genome shotgun (WGS) entry which is preliminary data.</text>
</comment>
<keyword evidence="3" id="KW-1185">Reference proteome</keyword>
<dbReference type="InterPro" id="IPR035897">
    <property type="entry name" value="Toll_tir_struct_dom_sf"/>
</dbReference>
<name>A0ABU0RZK3_9ACTN</name>